<reference evidence="2" key="2">
    <citation type="journal article" date="2023" name="IMA Fungus">
        <title>Comparative genomic study of the Penicillium genus elucidates a diverse pangenome and 15 lateral gene transfer events.</title>
        <authorList>
            <person name="Petersen C."/>
            <person name="Sorensen T."/>
            <person name="Nielsen M.R."/>
            <person name="Sondergaard T.E."/>
            <person name="Sorensen J.L."/>
            <person name="Fitzpatrick D.A."/>
            <person name="Frisvad J.C."/>
            <person name="Nielsen K.L."/>
        </authorList>
    </citation>
    <scope>NUCLEOTIDE SEQUENCE</scope>
    <source>
        <strain evidence="2">IBT 16125</strain>
    </source>
</reference>
<dbReference type="AlphaFoldDB" id="A0AAD6CAW1"/>
<evidence type="ECO:0000256" key="1">
    <source>
        <dbReference type="SAM" id="MobiDB-lite"/>
    </source>
</evidence>
<sequence length="116" mass="12012">MFFSGSTGWNRPGSSHQESRDDNLLAAVLGWVGAQLGVVHGDDVVGVHLVKREQGLGAAHDSTHVLVLEGGTAGIDLLDVVVVCAEAFAAGNDGLGRGAEGEEQTRCDSGLEHHDV</sequence>
<proteinExistence type="predicted"/>
<evidence type="ECO:0000313" key="3">
    <source>
        <dbReference type="Proteomes" id="UP001213681"/>
    </source>
</evidence>
<dbReference type="EMBL" id="JAPVEA010000002">
    <property type="protein sequence ID" value="KAJ5459901.1"/>
    <property type="molecule type" value="Genomic_DNA"/>
</dbReference>
<protein>
    <submittedName>
        <fullName evidence="2">Uncharacterized protein</fullName>
    </submittedName>
</protein>
<evidence type="ECO:0000313" key="2">
    <source>
        <dbReference type="EMBL" id="KAJ5459901.1"/>
    </source>
</evidence>
<accession>A0AAD6CAW1</accession>
<organism evidence="2 3">
    <name type="scientific">Penicillium daleae</name>
    <dbReference type="NCBI Taxonomy" id="63821"/>
    <lineage>
        <taxon>Eukaryota</taxon>
        <taxon>Fungi</taxon>
        <taxon>Dikarya</taxon>
        <taxon>Ascomycota</taxon>
        <taxon>Pezizomycotina</taxon>
        <taxon>Eurotiomycetes</taxon>
        <taxon>Eurotiomycetidae</taxon>
        <taxon>Eurotiales</taxon>
        <taxon>Aspergillaceae</taxon>
        <taxon>Penicillium</taxon>
    </lineage>
</organism>
<dbReference type="GeneID" id="81595079"/>
<reference evidence="2" key="1">
    <citation type="submission" date="2022-12" db="EMBL/GenBank/DDBJ databases">
        <authorList>
            <person name="Petersen C."/>
        </authorList>
    </citation>
    <scope>NUCLEOTIDE SEQUENCE</scope>
    <source>
        <strain evidence="2">IBT 16125</strain>
    </source>
</reference>
<feature type="compositionally biased region" description="Basic and acidic residues" evidence="1">
    <location>
        <begin position="99"/>
        <end position="116"/>
    </location>
</feature>
<dbReference type="Proteomes" id="UP001213681">
    <property type="component" value="Unassembled WGS sequence"/>
</dbReference>
<keyword evidence="3" id="KW-1185">Reference proteome</keyword>
<dbReference type="RefSeq" id="XP_056768943.1">
    <property type="nucleotide sequence ID" value="XM_056904836.1"/>
</dbReference>
<feature type="region of interest" description="Disordered" evidence="1">
    <location>
        <begin position="92"/>
        <end position="116"/>
    </location>
</feature>
<comment type="caution">
    <text evidence="2">The sequence shown here is derived from an EMBL/GenBank/DDBJ whole genome shotgun (WGS) entry which is preliminary data.</text>
</comment>
<name>A0AAD6CAW1_9EURO</name>
<gene>
    <name evidence="2" type="ORF">N7458_001453</name>
</gene>